<dbReference type="PANTHER" id="PTHR43796:SF2">
    <property type="entry name" value="CARBOXYNORSPERMIDINE SYNTHASE"/>
    <property type="match status" value="1"/>
</dbReference>
<dbReference type="SUPFAM" id="SSF51735">
    <property type="entry name" value="NAD(P)-binding Rossmann-fold domains"/>
    <property type="match status" value="1"/>
</dbReference>
<reference evidence="2 3" key="1">
    <citation type="submission" date="2023-03" db="EMBL/GenBank/DDBJ databases">
        <title>Whole genome sequencing of Methanotrichaceae archaeon M04Ac.</title>
        <authorList>
            <person name="Khomyakova M.A."/>
            <person name="Merkel A.Y."/>
            <person name="Slobodkin A.I."/>
        </authorList>
    </citation>
    <scope>NUCLEOTIDE SEQUENCE [LARGE SCALE GENOMIC DNA]</scope>
    <source>
        <strain evidence="2 3">M04Ac</strain>
    </source>
</reference>
<evidence type="ECO:0000313" key="3">
    <source>
        <dbReference type="Proteomes" id="UP001215956"/>
    </source>
</evidence>
<evidence type="ECO:0000313" key="2">
    <source>
        <dbReference type="EMBL" id="MDF0594190.1"/>
    </source>
</evidence>
<dbReference type="PANTHER" id="PTHR43796">
    <property type="entry name" value="CARBOXYNORSPERMIDINE SYNTHASE"/>
    <property type="match status" value="1"/>
</dbReference>
<name>A0ABT5XHP9_9EURY</name>
<evidence type="ECO:0000259" key="1">
    <source>
        <dbReference type="Pfam" id="PF03435"/>
    </source>
</evidence>
<sequence length="362" mass="39133">MGGYGGAGSAISRAILNYTNADLIVAGRREEEARALAEGLNAKFPGGRAAWARADASDPATLKEPFGRADLVIDAATTVSFVEETARAALEARADYMDIHYPQEVVPVLAAVAPEAEAAGFNLVTQAGFLPGLPSVLVRWAGAHFSDYSRARVSVAMRSDFDPGGAVDEFVGTLGDLSAEVFSDGRWRRAGRSDVRKVDFGPPLGTKTSYPITLAEMRGLPEELGVEELSISIAGLNWFVDYVVTPLAFSLGKVKRGFGRRPLARLMVFGSKRFKEPGEAVAAILEAEGEKEGERVAVRLRASHDDVYEFTAMPVTAFLRQYLDGSIKRQGLSFMGRVVEPVRFLKDLEEMGAKVEVEVREA</sequence>
<dbReference type="RefSeq" id="WP_316969886.1">
    <property type="nucleotide sequence ID" value="NZ_JARFPL010000051.1"/>
</dbReference>
<dbReference type="InterPro" id="IPR036291">
    <property type="entry name" value="NAD(P)-bd_dom_sf"/>
</dbReference>
<accession>A0ABT5XHP9</accession>
<dbReference type="Pfam" id="PF03435">
    <property type="entry name" value="Sacchrp_dh_NADP"/>
    <property type="match status" value="1"/>
</dbReference>
<protein>
    <submittedName>
        <fullName evidence="2">Saccharopine dehydrogenase NADP-binding domain-containing protein</fullName>
    </submittedName>
</protein>
<comment type="caution">
    <text evidence="2">The sequence shown here is derived from an EMBL/GenBank/DDBJ whole genome shotgun (WGS) entry which is preliminary data.</text>
</comment>
<gene>
    <name evidence="2" type="ORF">P0O24_11420</name>
</gene>
<dbReference type="EMBL" id="JARFPL010000051">
    <property type="protein sequence ID" value="MDF0594190.1"/>
    <property type="molecule type" value="Genomic_DNA"/>
</dbReference>
<dbReference type="Gene3D" id="3.40.50.720">
    <property type="entry name" value="NAD(P)-binding Rossmann-like Domain"/>
    <property type="match status" value="1"/>
</dbReference>
<dbReference type="Proteomes" id="UP001215956">
    <property type="component" value="Unassembled WGS sequence"/>
</dbReference>
<organism evidence="2 3">
    <name type="scientific">Candidatus Methanocrinis alkalitolerans</name>
    <dbReference type="NCBI Taxonomy" id="3033395"/>
    <lineage>
        <taxon>Archaea</taxon>
        <taxon>Methanobacteriati</taxon>
        <taxon>Methanobacteriota</taxon>
        <taxon>Stenosarchaea group</taxon>
        <taxon>Methanomicrobia</taxon>
        <taxon>Methanotrichales</taxon>
        <taxon>Methanotrichaceae</taxon>
        <taxon>Methanocrinis</taxon>
    </lineage>
</organism>
<dbReference type="InterPro" id="IPR005097">
    <property type="entry name" value="Sacchrp_dh_NADP-bd"/>
</dbReference>
<keyword evidence="3" id="KW-1185">Reference proteome</keyword>
<feature type="domain" description="Saccharopine dehydrogenase NADP binding" evidence="1">
    <location>
        <begin position="3"/>
        <end position="120"/>
    </location>
</feature>
<proteinExistence type="predicted"/>